<evidence type="ECO:0000313" key="2">
    <source>
        <dbReference type="Proteomes" id="UP001331515"/>
    </source>
</evidence>
<keyword evidence="2" id="KW-1185">Reference proteome</keyword>
<proteinExistence type="predicted"/>
<accession>A0AAN8DF54</accession>
<reference evidence="1 2" key="1">
    <citation type="journal article" date="2023" name="Mol. Biol. Evol.">
        <title>Genomics of Secondarily Temperate Adaptation in the Only Non-Antarctic Icefish.</title>
        <authorList>
            <person name="Rivera-Colon A.G."/>
            <person name="Rayamajhi N."/>
            <person name="Minhas B.F."/>
            <person name="Madrigal G."/>
            <person name="Bilyk K.T."/>
            <person name="Yoon V."/>
            <person name="Hune M."/>
            <person name="Gregory S."/>
            <person name="Cheng C.H.C."/>
            <person name="Catchen J.M."/>
        </authorList>
    </citation>
    <scope>NUCLEOTIDE SEQUENCE [LARGE SCALE GENOMIC DNA]</scope>
    <source>
        <tissue evidence="1">White muscle</tissue>
    </source>
</reference>
<name>A0AAN8DF54_CHAGU</name>
<dbReference type="Proteomes" id="UP001331515">
    <property type="component" value="Unassembled WGS sequence"/>
</dbReference>
<protein>
    <submittedName>
        <fullName evidence="1">Uncharacterized protein</fullName>
    </submittedName>
</protein>
<organism evidence="1 2">
    <name type="scientific">Champsocephalus gunnari</name>
    <name type="common">Mackerel icefish</name>
    <dbReference type="NCBI Taxonomy" id="52237"/>
    <lineage>
        <taxon>Eukaryota</taxon>
        <taxon>Metazoa</taxon>
        <taxon>Chordata</taxon>
        <taxon>Craniata</taxon>
        <taxon>Vertebrata</taxon>
        <taxon>Euteleostomi</taxon>
        <taxon>Actinopterygii</taxon>
        <taxon>Neopterygii</taxon>
        <taxon>Teleostei</taxon>
        <taxon>Neoteleostei</taxon>
        <taxon>Acanthomorphata</taxon>
        <taxon>Eupercaria</taxon>
        <taxon>Perciformes</taxon>
        <taxon>Notothenioidei</taxon>
        <taxon>Channichthyidae</taxon>
        <taxon>Champsocephalus</taxon>
    </lineage>
</organism>
<evidence type="ECO:0000313" key="1">
    <source>
        <dbReference type="EMBL" id="KAK5916618.1"/>
    </source>
</evidence>
<dbReference type="AlphaFoldDB" id="A0AAN8DF54"/>
<dbReference type="EMBL" id="JAURVH010001526">
    <property type="protein sequence ID" value="KAK5916618.1"/>
    <property type="molecule type" value="Genomic_DNA"/>
</dbReference>
<comment type="caution">
    <text evidence="1">The sequence shown here is derived from an EMBL/GenBank/DDBJ whole genome shotgun (WGS) entry which is preliminary data.</text>
</comment>
<gene>
    <name evidence="1" type="ORF">CgunFtcFv8_011585</name>
</gene>
<sequence length="88" mass="9316">MISERLVKGIILSSVLSAAVVFQERRAGLGAVVLLTQSHRYSISSPVSFIPTLLSSSSISPFLLSRPSWAASHLPLRLGAHSKCTGLG</sequence>